<reference evidence="2 3" key="1">
    <citation type="submission" date="2017-04" db="EMBL/GenBank/DDBJ databases">
        <title>Complete Genome Sequence of Salmonella enterica serovar Typhimurium Bacteriophage LPST10, Isolated in China.</title>
        <authorList>
            <person name="Dong X."/>
            <person name="Huang C."/>
            <person name="Morsy M.K."/>
            <person name="Li Z."/>
            <person name="Zhou Y."/>
            <person name="Willias S.P."/>
            <person name="Abdelnabby H."/>
            <person name="Liu J."/>
            <person name="Wang X."/>
            <person name="Li J."/>
        </authorList>
    </citation>
    <scope>NUCLEOTIDE SEQUENCE [LARGE SCALE GENOMIC DNA]</scope>
</reference>
<keyword evidence="2" id="KW-0540">Nuclease</keyword>
<gene>
    <name evidence="2" type="ORF">LPST10_00006</name>
</gene>
<dbReference type="EMBL" id="KY860935">
    <property type="protein sequence ID" value="ARK07738.1"/>
    <property type="molecule type" value="Genomic_DNA"/>
</dbReference>
<evidence type="ECO:0000313" key="2">
    <source>
        <dbReference type="EMBL" id="ARK07738.1"/>
    </source>
</evidence>
<dbReference type="Proteomes" id="UP000223281">
    <property type="component" value="Segment"/>
</dbReference>
<organism evidence="2 3">
    <name type="scientific">Salmonella phage LPST10</name>
    <dbReference type="NCBI Taxonomy" id="1973454"/>
    <lineage>
        <taxon>Viruses</taxon>
        <taxon>Duplodnaviria</taxon>
        <taxon>Heunggongvirae</taxon>
        <taxon>Uroviricota</taxon>
        <taxon>Caudoviricetes</taxon>
        <taxon>Skatevirus</taxon>
        <taxon>Skatevirus LPST10</taxon>
    </lineage>
</organism>
<dbReference type="GO" id="GO:0004527">
    <property type="term" value="F:exonuclease activity"/>
    <property type="evidence" value="ECO:0007669"/>
    <property type="project" value="UniProtKB-KW"/>
</dbReference>
<keyword evidence="3" id="KW-1185">Reference proteome</keyword>
<dbReference type="Gene3D" id="3.90.320.10">
    <property type="match status" value="1"/>
</dbReference>
<dbReference type="InterPro" id="IPR024432">
    <property type="entry name" value="Put_RecE_PDDEXK-like_dom"/>
</dbReference>
<feature type="domain" description="Putative exodeoxyribonuclease 8 PDDEXK-like" evidence="1">
    <location>
        <begin position="40"/>
        <end position="298"/>
    </location>
</feature>
<evidence type="ECO:0000313" key="3">
    <source>
        <dbReference type="Proteomes" id="UP000223281"/>
    </source>
</evidence>
<accession>A0A1W6DXU9</accession>
<dbReference type="Pfam" id="PF12684">
    <property type="entry name" value="DUF3799"/>
    <property type="match status" value="1"/>
</dbReference>
<dbReference type="InterPro" id="IPR011604">
    <property type="entry name" value="PDDEXK-like_dom_sf"/>
</dbReference>
<keyword evidence="2" id="KW-0378">Hydrolase</keyword>
<evidence type="ECO:0000259" key="1">
    <source>
        <dbReference type="Pfam" id="PF12684"/>
    </source>
</evidence>
<sequence length="318" mass="35935">MKVYFNNELTNEQYHADTEHINGSGLWNIYDRCPAAWRYKDEEDEQSKALIFGTGSHTALLEPERFDAEYARIPVVDDFPKDKDGKPTVLVTTADMNSWAKERGIKGLSGKSKAEVIKIIRATGEPVKIYDVIREEAEKAAAGKQMLEGGDYDAIQQMRAVIHANSYYSSLLAGAYAEVSILGELNGEKAKVRFDCLTKGGDIIDYKTAVSAKPDEFFRHAARLGYFMKMAMQHDMFVAAYGREPRSVNLLVQEKKAPFIPALIRLTEEQLRIGRIQLHGAMEIYKACKKANSWPGYSMGNPVIEMETPEWFKKQFNL</sequence>
<proteinExistence type="predicted"/>
<name>A0A1W6DXU9_9CAUD</name>
<protein>
    <submittedName>
        <fullName evidence="2">Exonuclease</fullName>
    </submittedName>
</protein>
<keyword evidence="2" id="KW-0269">Exonuclease</keyword>